<accession>A0ABY1LPS0</accession>
<feature type="domain" description="HTH lacI-type" evidence="4">
    <location>
        <begin position="8"/>
        <end position="64"/>
    </location>
</feature>
<organism evidence="5 6">
    <name type="scientific">Plantibacter cousiniae</name>
    <name type="common">nom. nud.</name>
    <dbReference type="NCBI Taxonomy" id="199709"/>
    <lineage>
        <taxon>Bacteria</taxon>
        <taxon>Bacillati</taxon>
        <taxon>Actinomycetota</taxon>
        <taxon>Actinomycetes</taxon>
        <taxon>Micrococcales</taxon>
        <taxon>Microbacteriaceae</taxon>
        <taxon>Plantibacter</taxon>
    </lineage>
</organism>
<name>A0ABY1LPS0_9MICO</name>
<dbReference type="CDD" id="cd06288">
    <property type="entry name" value="PBP1_sucrose_transcription_regulator"/>
    <property type="match status" value="1"/>
</dbReference>
<reference evidence="5 6" key="1">
    <citation type="submission" date="2017-02" db="EMBL/GenBank/DDBJ databases">
        <authorList>
            <person name="Varghese N."/>
            <person name="Submissions S."/>
        </authorList>
    </citation>
    <scope>NUCLEOTIDE SEQUENCE [LARGE SCALE GENOMIC DNA]</scope>
    <source>
        <strain evidence="5 6">VKM Ac-1787</strain>
    </source>
</reference>
<keyword evidence="6" id="KW-1185">Reference proteome</keyword>
<evidence type="ECO:0000256" key="1">
    <source>
        <dbReference type="ARBA" id="ARBA00023015"/>
    </source>
</evidence>
<dbReference type="RefSeq" id="WP_079706934.1">
    <property type="nucleotide sequence ID" value="NZ_FUZO01000002.1"/>
</dbReference>
<dbReference type="PANTHER" id="PTHR30146:SF109">
    <property type="entry name" value="HTH-TYPE TRANSCRIPTIONAL REGULATOR GALS"/>
    <property type="match status" value="1"/>
</dbReference>
<protein>
    <submittedName>
        <fullName evidence="5">Transcriptional regulator, LacI family</fullName>
    </submittedName>
</protein>
<evidence type="ECO:0000256" key="2">
    <source>
        <dbReference type="ARBA" id="ARBA00023125"/>
    </source>
</evidence>
<keyword evidence="1" id="KW-0805">Transcription regulation</keyword>
<dbReference type="CDD" id="cd01392">
    <property type="entry name" value="HTH_LacI"/>
    <property type="match status" value="1"/>
</dbReference>
<proteinExistence type="predicted"/>
<dbReference type="InterPro" id="IPR046335">
    <property type="entry name" value="LacI/GalR-like_sensor"/>
</dbReference>
<evidence type="ECO:0000313" key="6">
    <source>
        <dbReference type="Proteomes" id="UP000190827"/>
    </source>
</evidence>
<dbReference type="Pfam" id="PF13377">
    <property type="entry name" value="Peripla_BP_3"/>
    <property type="match status" value="1"/>
</dbReference>
<evidence type="ECO:0000259" key="4">
    <source>
        <dbReference type="PROSITE" id="PS50932"/>
    </source>
</evidence>
<dbReference type="InterPro" id="IPR010982">
    <property type="entry name" value="Lambda_DNA-bd_dom_sf"/>
</dbReference>
<gene>
    <name evidence="5" type="ORF">SAMN06295973_3276</name>
</gene>
<dbReference type="Gene3D" id="3.40.50.2300">
    <property type="match status" value="2"/>
</dbReference>
<comment type="caution">
    <text evidence="5">The sequence shown here is derived from an EMBL/GenBank/DDBJ whole genome shotgun (WGS) entry which is preliminary data.</text>
</comment>
<dbReference type="PROSITE" id="PS50932">
    <property type="entry name" value="HTH_LACI_2"/>
    <property type="match status" value="1"/>
</dbReference>
<dbReference type="SMART" id="SM00354">
    <property type="entry name" value="HTH_LACI"/>
    <property type="match status" value="1"/>
</dbReference>
<dbReference type="Pfam" id="PF00356">
    <property type="entry name" value="LacI"/>
    <property type="match status" value="1"/>
</dbReference>
<dbReference type="EMBL" id="FUZO01000002">
    <property type="protein sequence ID" value="SKC70949.1"/>
    <property type="molecule type" value="Genomic_DNA"/>
</dbReference>
<sequence>MSTQRRRTTLADVAERAGMSKAAVSMIMNDRPGSRLSADAVERVRAAAAELDYRPNPAAQVLRRGKTRTIGFISDEVTLTRHASGLIGGALEVSKAHDHTMLIAETEGIEGGLARAFETMIDHRVDGILIGLLGARLIDLPATSTGVPVVVLNGASSSGHANVLPDERAAGYAVAKRLVDAGHRRIGVVGDLPQDVINDPRQTATVALRFAGIAAAFAEAGIEPARVDIVEWQPEPGYEATAALLERHPDVTAILAANDGVAFGAYQVLLEQGRRIPQDVSVVSFDDEILAGYLRPGLTTARLPYQEIGALGASMLLGQHALGHELVTMPIIERDSLIAAVSTDAG</sequence>
<dbReference type="InterPro" id="IPR028082">
    <property type="entry name" value="Peripla_BP_I"/>
</dbReference>
<dbReference type="SUPFAM" id="SSF53822">
    <property type="entry name" value="Periplasmic binding protein-like I"/>
    <property type="match status" value="1"/>
</dbReference>
<dbReference type="SUPFAM" id="SSF47413">
    <property type="entry name" value="lambda repressor-like DNA-binding domains"/>
    <property type="match status" value="1"/>
</dbReference>
<keyword evidence="3" id="KW-0804">Transcription</keyword>
<evidence type="ECO:0000256" key="3">
    <source>
        <dbReference type="ARBA" id="ARBA00023163"/>
    </source>
</evidence>
<keyword evidence="2" id="KW-0238">DNA-binding</keyword>
<dbReference type="Proteomes" id="UP000190827">
    <property type="component" value="Unassembled WGS sequence"/>
</dbReference>
<dbReference type="PANTHER" id="PTHR30146">
    <property type="entry name" value="LACI-RELATED TRANSCRIPTIONAL REPRESSOR"/>
    <property type="match status" value="1"/>
</dbReference>
<evidence type="ECO:0000313" key="5">
    <source>
        <dbReference type="EMBL" id="SKC70949.1"/>
    </source>
</evidence>
<dbReference type="Gene3D" id="1.10.260.40">
    <property type="entry name" value="lambda repressor-like DNA-binding domains"/>
    <property type="match status" value="1"/>
</dbReference>
<dbReference type="InterPro" id="IPR000843">
    <property type="entry name" value="HTH_LacI"/>
</dbReference>